<evidence type="ECO:0000313" key="1">
    <source>
        <dbReference type="EMBL" id="MYM92431.1"/>
    </source>
</evidence>
<dbReference type="SUPFAM" id="SSF52540">
    <property type="entry name" value="P-loop containing nucleoside triphosphate hydrolases"/>
    <property type="match status" value="1"/>
</dbReference>
<dbReference type="InterPro" id="IPR027417">
    <property type="entry name" value="P-loop_NTPase"/>
</dbReference>
<accession>A0A845GEU4</accession>
<reference evidence="1" key="1">
    <citation type="submission" date="2019-12" db="EMBL/GenBank/DDBJ databases">
        <title>Novel species isolated from a subtropical stream in China.</title>
        <authorList>
            <person name="Lu H."/>
        </authorList>
    </citation>
    <scope>NUCLEOTIDE SEQUENCE [LARGE SCALE GENOMIC DNA]</scope>
    <source>
        <strain evidence="1">FT81W</strain>
    </source>
</reference>
<evidence type="ECO:0000313" key="2">
    <source>
        <dbReference type="Proteomes" id="UP000447355"/>
    </source>
</evidence>
<proteinExistence type="predicted"/>
<gene>
    <name evidence="1" type="ORF">GTP90_00990</name>
</gene>
<name>A0A845GEU4_9BURK</name>
<dbReference type="EMBL" id="WWCX01000001">
    <property type="protein sequence ID" value="MYM92431.1"/>
    <property type="molecule type" value="Genomic_DNA"/>
</dbReference>
<dbReference type="AlphaFoldDB" id="A0A845GEU4"/>
<protein>
    <submittedName>
        <fullName evidence="1">Uncharacterized protein</fullName>
    </submittedName>
</protein>
<organism evidence="1 2">
    <name type="scientific">Duganella vulcania</name>
    <dbReference type="NCBI Taxonomy" id="2692166"/>
    <lineage>
        <taxon>Bacteria</taxon>
        <taxon>Pseudomonadati</taxon>
        <taxon>Pseudomonadota</taxon>
        <taxon>Betaproteobacteria</taxon>
        <taxon>Burkholderiales</taxon>
        <taxon>Oxalobacteraceae</taxon>
        <taxon>Telluria group</taxon>
        <taxon>Duganella</taxon>
    </lineage>
</organism>
<sequence length="1267" mass="138351">MFDVTPDDIALLDDATLRELVARLAAAELVMYGLSPLAVTAGGHQDAPDGGLDVRIELAPNAEPGPNVPRANVGYQVKKPDMGRQAIVHEMRPKGGLRSVIADLAARGGAYIIVSATGSTADGPLQHRRQAMQEALVDCPDADRLLVDFYDRTRMATWVREHPGLVLWLREKVGRTLAGWQAYGNWSNPKQAPDAAYLLDKRARVCFDGPTEPGLPVLAAIERLRALVAQPGTSVRLVGLSGAGKTRLVQALFDARIGREALPVAAAVYTDLHETQTVPQPAVLARELLVLGKRTILVVDNCSALMHKQLTAVCQAAGTTINLVTIEYDVRSDTPEDTEVVVLEMSSDELVLSVLAQRYPALSRENAGIIAHVSGGNTRVALAIASTVRKGDRLAGLQDDVIFERLFHQRHVPDDALLRAAQVCALVYSFDGENNDHDGGELQVLARLAGQDVATFYRCVQVLRERDLMQSRSNWRAVLPQALANRLAGQSLRLIMPEQLRLGILSGSNPRLIRSFAHRLSYLHDQPAAVQWSEELLRPGGLVGQRIDCTPEELLSLLHLAPVVPELVLERVEQGAARDPVSWLDHAGRYVDLLRLLAWDASLFERCVALLVTVVRANRHEVDVEAPTQALVGMCQPYRSGTHASVDARFKLIARWLADPDEPIKELGRQALTQALSSTYKGGRSFSLGARPRDDGYRPVDDVGLSQWYGQGLDLVLQLYAQGGGHAEFARSLVAMQLLPLWRFPLLRDRLEATLRQLGAARFWRAGWVAVRRAMLERGYDAEGRARLERLEQQLAPSDLAGRVLGAVLTMHGSPWHELEAESAEEFVERVEQALHPLAREAVDDLVTLRDLAPILLTRGGHMEGFGAGLAKIESARQAVWDVLTPALETVMESVLLSDHPMRCNPLLVSGFLRQVASKDRALAERFLDQCATRAHLAPALPALQAAIGFDRTALERLLAADAAGFIPLTEFDWLRYASVATCDIQIAALGILARIATSAAGAIVAIDALMAWIARQHEAPQEVSAALVFTSQQVVAHFSFSSHAAEHAHGLLRIAQYALQGPASAGLAAALALKMASAVQRAYNLPLDFEELIALLLEREPEAVLEALCQGEERLLAGAYGVFGQSDRHGVYPLAKLEPRRLAAWCSFDPDSRTKFALKLVPVVETSPRSGRAKLTQQVLALVVQAPNQRAMLPVIVERLEHQLHRNSSSAMALHIVDTLAVLLTLWGSEHHAAVHEAMDGLQTRAEEIDRMNTTSNGAGSERFEP</sequence>
<comment type="caution">
    <text evidence="1">The sequence shown here is derived from an EMBL/GenBank/DDBJ whole genome shotgun (WGS) entry which is preliminary data.</text>
</comment>
<dbReference type="Proteomes" id="UP000447355">
    <property type="component" value="Unassembled WGS sequence"/>
</dbReference>
<dbReference type="RefSeq" id="WP_161081703.1">
    <property type="nucleotide sequence ID" value="NZ_WWCX01000001.1"/>
</dbReference>